<sequence length="706" mass="77323">MNTYTNPPRDTYVIGITKHFTMPTDSGGIPAVAVSSSNASLIVSAYTILILLIFVVGWKLVLASIVAFWPTRRNPNRYMILVALWNSSGSMNATIIMQEYCIRMIHKWGGKVGGGTTSGGTAGGAAASERDEEEITEVPDPIQPRQPPQPSMPNMEPVVSTLLWCIFFFFLALSMSVGSVVASVLTARQLLLGNAAPPAPEAIFYPDIAKYGRNGDNGAGLAMLNSLKAPSALRALGAIEASGITVRERVSLERGFQPGGAGDNPWMALEYHYNVTGVDIGLQTDSGLELRVKGSCHTDYMWLANSSDTGDTYRLFGGNDTYQVKRQPNVDLPPMVGFFLNPRSNGSQSSNTSFAMIVNTAGLYSYTPGQDPWYSTETTQTGAPVGYRVRKGRPVLSCWETRRWSLGKADVEASKLNILPGLKLHKLWIDLFSREFAMPRVVSLGRAAGSSALRSATFSAAPSYILDASASSILDDLERLVLASWVSSSSVLRDTTRYNYGETANYAGGGKGSVEASAAMFVLQTRDVGTLSIFRLIYIPALLLALLVIEQCLNCMLKYKGLGRSHKSRNYVTRGIALRATQLYRYLDEELYGRARWMHRLALIPAMYENYNAEGIELQPGRRDHYLPGSARHQGDERYRPGAGRTDTRGKTFGVNEEGVSYLHDCAEPRPILTNSSSPVAELTISRREDPENLFTGMERVAFNRT</sequence>
<dbReference type="EMBL" id="PYWC01000040">
    <property type="protein sequence ID" value="PWW75956.1"/>
    <property type="molecule type" value="Genomic_DNA"/>
</dbReference>
<feature type="transmembrane region" description="Helical" evidence="2">
    <location>
        <begin position="45"/>
        <end position="69"/>
    </location>
</feature>
<dbReference type="Proteomes" id="UP000246991">
    <property type="component" value="Unassembled WGS sequence"/>
</dbReference>
<keyword evidence="4" id="KW-1185">Reference proteome</keyword>
<evidence type="ECO:0000256" key="2">
    <source>
        <dbReference type="SAM" id="Phobius"/>
    </source>
</evidence>
<proteinExistence type="predicted"/>
<evidence type="ECO:0000313" key="4">
    <source>
        <dbReference type="Proteomes" id="UP000246991"/>
    </source>
</evidence>
<name>A0A317SRC4_9PEZI</name>
<organism evidence="3 4">
    <name type="scientific">Tuber magnatum</name>
    <name type="common">white Piedmont truffle</name>
    <dbReference type="NCBI Taxonomy" id="42249"/>
    <lineage>
        <taxon>Eukaryota</taxon>
        <taxon>Fungi</taxon>
        <taxon>Dikarya</taxon>
        <taxon>Ascomycota</taxon>
        <taxon>Pezizomycotina</taxon>
        <taxon>Pezizomycetes</taxon>
        <taxon>Pezizales</taxon>
        <taxon>Tuberaceae</taxon>
        <taxon>Tuber</taxon>
    </lineage>
</organism>
<keyword evidence="2" id="KW-0472">Membrane</keyword>
<feature type="region of interest" description="Disordered" evidence="1">
    <location>
        <begin position="630"/>
        <end position="649"/>
    </location>
</feature>
<dbReference type="STRING" id="42249.A0A317SRC4"/>
<evidence type="ECO:0000313" key="3">
    <source>
        <dbReference type="EMBL" id="PWW75956.1"/>
    </source>
</evidence>
<keyword evidence="2" id="KW-0812">Transmembrane</keyword>
<feature type="compositionally biased region" description="Basic and acidic residues" evidence="1">
    <location>
        <begin position="633"/>
        <end position="649"/>
    </location>
</feature>
<dbReference type="OrthoDB" id="5337208at2759"/>
<feature type="compositionally biased region" description="Pro residues" evidence="1">
    <location>
        <begin position="141"/>
        <end position="151"/>
    </location>
</feature>
<feature type="region of interest" description="Disordered" evidence="1">
    <location>
        <begin position="117"/>
        <end position="152"/>
    </location>
</feature>
<dbReference type="AlphaFoldDB" id="A0A317SRC4"/>
<keyword evidence="2" id="KW-1133">Transmembrane helix</keyword>
<feature type="transmembrane region" description="Helical" evidence="2">
    <location>
        <begin position="162"/>
        <end position="185"/>
    </location>
</feature>
<accession>A0A317SRC4</accession>
<evidence type="ECO:0000256" key="1">
    <source>
        <dbReference type="SAM" id="MobiDB-lite"/>
    </source>
</evidence>
<reference evidence="3 4" key="1">
    <citation type="submission" date="2018-03" db="EMBL/GenBank/DDBJ databases">
        <title>Genomes of Pezizomycetes fungi and the evolution of truffles.</title>
        <authorList>
            <person name="Murat C."/>
            <person name="Payen T."/>
            <person name="Noel B."/>
            <person name="Kuo A."/>
            <person name="Martin F.M."/>
        </authorList>
    </citation>
    <scope>NUCLEOTIDE SEQUENCE [LARGE SCALE GENOMIC DNA]</scope>
    <source>
        <strain evidence="3">091103-1</strain>
    </source>
</reference>
<protein>
    <submittedName>
        <fullName evidence="3">Uncharacterized protein</fullName>
    </submittedName>
</protein>
<comment type="caution">
    <text evidence="3">The sequence shown here is derived from an EMBL/GenBank/DDBJ whole genome shotgun (WGS) entry which is preliminary data.</text>
</comment>
<gene>
    <name evidence="3" type="ORF">C7212DRAFT_193628</name>
</gene>